<dbReference type="EMBL" id="JACATZ010000001">
    <property type="protein sequence ID" value="NWJ46150.1"/>
    <property type="molecule type" value="Genomic_DNA"/>
</dbReference>
<dbReference type="Proteomes" id="UP001431572">
    <property type="component" value="Chromosome 1"/>
</dbReference>
<keyword evidence="2" id="KW-1133">Transmembrane helix</keyword>
<reference evidence="3 5" key="1">
    <citation type="submission" date="2020-06" db="EMBL/GenBank/DDBJ databases">
        <title>Anoxygenic phototrophic Chloroflexota member uses a Type I reaction center.</title>
        <authorList>
            <person name="Tsuji J.M."/>
            <person name="Shaw N.A."/>
            <person name="Nagashima S."/>
            <person name="Venkiteswaran J."/>
            <person name="Schiff S.L."/>
            <person name="Hanada S."/>
            <person name="Tank M."/>
            <person name="Neufeld J.D."/>
        </authorList>
    </citation>
    <scope>NUCLEOTIDE SEQUENCE [LARGE SCALE GENOMIC DNA]</scope>
    <source>
        <strain evidence="3">L227-S17</strain>
    </source>
</reference>
<evidence type="ECO:0000256" key="1">
    <source>
        <dbReference type="SAM" id="MobiDB-lite"/>
    </source>
</evidence>
<feature type="compositionally biased region" description="Basic and acidic residues" evidence="1">
    <location>
        <begin position="158"/>
        <end position="171"/>
    </location>
</feature>
<evidence type="ECO:0000313" key="6">
    <source>
        <dbReference type="Proteomes" id="UP001431572"/>
    </source>
</evidence>
<dbReference type="EMBL" id="CP128399">
    <property type="protein sequence ID" value="WJW65528.1"/>
    <property type="molecule type" value="Genomic_DNA"/>
</dbReference>
<evidence type="ECO:0000256" key="2">
    <source>
        <dbReference type="SAM" id="Phobius"/>
    </source>
</evidence>
<keyword evidence="6" id="KW-1185">Reference proteome</keyword>
<reference evidence="4" key="2">
    <citation type="journal article" date="2024" name="Nature">
        <title>Anoxygenic phototroph of the Chloroflexota uses a type I reaction centre.</title>
        <authorList>
            <person name="Tsuji J.M."/>
            <person name="Shaw N.A."/>
            <person name="Nagashima S."/>
            <person name="Venkiteswaran J.J."/>
            <person name="Schiff S.L."/>
            <person name="Watanabe T."/>
            <person name="Fukui M."/>
            <person name="Hanada S."/>
            <person name="Tank M."/>
            <person name="Neufeld J.D."/>
        </authorList>
    </citation>
    <scope>NUCLEOTIDE SEQUENCE</scope>
    <source>
        <strain evidence="4">L227-S17</strain>
    </source>
</reference>
<feature type="transmembrane region" description="Helical" evidence="2">
    <location>
        <begin position="74"/>
        <end position="92"/>
    </location>
</feature>
<evidence type="ECO:0000313" key="5">
    <source>
        <dbReference type="Proteomes" id="UP000521676"/>
    </source>
</evidence>
<feature type="compositionally biased region" description="Basic and acidic residues" evidence="1">
    <location>
        <begin position="137"/>
        <end position="146"/>
    </location>
</feature>
<feature type="transmembrane region" description="Helical" evidence="2">
    <location>
        <begin position="50"/>
        <end position="68"/>
    </location>
</feature>
<protein>
    <submittedName>
        <fullName evidence="3">Uncharacterized protein</fullName>
    </submittedName>
</protein>
<accession>A0A8T7M1X4</accession>
<feature type="transmembrane region" description="Helical" evidence="2">
    <location>
        <begin position="6"/>
        <end position="38"/>
    </location>
</feature>
<gene>
    <name evidence="3" type="ORF">HXX08_09750</name>
    <name evidence="4" type="ORF">OZ401_001294</name>
</gene>
<name>A0A8T7M1X4_9CHLR</name>
<organism evidence="3 5">
    <name type="scientific">Candidatus Chlorohelix allophototropha</name>
    <dbReference type="NCBI Taxonomy" id="3003348"/>
    <lineage>
        <taxon>Bacteria</taxon>
        <taxon>Bacillati</taxon>
        <taxon>Chloroflexota</taxon>
        <taxon>Chloroflexia</taxon>
        <taxon>Candidatus Chloroheliales</taxon>
        <taxon>Candidatus Chloroheliaceae</taxon>
        <taxon>Candidatus Chlorohelix</taxon>
    </lineage>
</organism>
<keyword evidence="2" id="KW-0812">Transmembrane</keyword>
<sequence>MHLFWGTILLILGALTSLAGGTTALVVFASLWALVTFVEIMGAMDHHRRGGLFVLPLSGIPGIFGTIFGGTAGLVVYFAILTMYLLALIFFWRRTPKAPKAVAAKGGSQKAPKPPAGGSKEAPKRPAGDSKAVSKPSADEFKEAMKRAGGAGESKGGSPEKGKEHRKQMIE</sequence>
<feature type="region of interest" description="Disordered" evidence="1">
    <location>
        <begin position="101"/>
        <end position="171"/>
    </location>
</feature>
<evidence type="ECO:0000313" key="4">
    <source>
        <dbReference type="EMBL" id="WJW65528.1"/>
    </source>
</evidence>
<evidence type="ECO:0000313" key="3">
    <source>
        <dbReference type="EMBL" id="NWJ46150.1"/>
    </source>
</evidence>
<dbReference type="AlphaFoldDB" id="A0A8T7M1X4"/>
<keyword evidence="2" id="KW-0472">Membrane</keyword>
<proteinExistence type="predicted"/>
<dbReference type="Proteomes" id="UP000521676">
    <property type="component" value="Unassembled WGS sequence"/>
</dbReference>
<dbReference type="RefSeq" id="WP_341467412.1">
    <property type="nucleotide sequence ID" value="NZ_CP128399.1"/>
</dbReference>